<evidence type="ECO:0000313" key="1">
    <source>
        <dbReference type="EMBL" id="SLN53009.1"/>
    </source>
</evidence>
<dbReference type="EMBL" id="FWFW01000009">
    <property type="protein sequence ID" value="SLN53009.1"/>
    <property type="molecule type" value="Genomic_DNA"/>
</dbReference>
<reference evidence="1 2" key="1">
    <citation type="submission" date="2017-03" db="EMBL/GenBank/DDBJ databases">
        <authorList>
            <person name="Afonso C.L."/>
            <person name="Miller P.J."/>
            <person name="Scott M.A."/>
            <person name="Spackman E."/>
            <person name="Goraichik I."/>
            <person name="Dimitrov K.M."/>
            <person name="Suarez D.L."/>
            <person name="Swayne D.E."/>
        </authorList>
    </citation>
    <scope>NUCLEOTIDE SEQUENCE [LARGE SCALE GENOMIC DNA]</scope>
    <source>
        <strain evidence="1 2">CECT 7971</strain>
    </source>
</reference>
<organism evidence="1 2">
    <name type="scientific">Pacificibacter marinus</name>
    <dbReference type="NCBI Taxonomy" id="658057"/>
    <lineage>
        <taxon>Bacteria</taxon>
        <taxon>Pseudomonadati</taxon>
        <taxon>Pseudomonadota</taxon>
        <taxon>Alphaproteobacteria</taxon>
        <taxon>Rhodobacterales</taxon>
        <taxon>Roseobacteraceae</taxon>
        <taxon>Pacificibacter</taxon>
    </lineage>
</organism>
<dbReference type="InterPro" id="IPR058292">
    <property type="entry name" value="DUF7986"/>
</dbReference>
<sequence length="444" mass="50125">MRNDISDLLTFISQDDLWFGRLQEVVAEHLMPALEEFDLDYDDLPEVLGEPWPGVLWGCGFEDFLSRQYEDGNIVDLYLKRRGWNEPAANREYFGALRDTPVSLYEVSEVKPGTSMVLKDLVGDAKPVTVLEGSATQSLKQWDRIVVRVISENDVHVISGALLAFSREAVALLLDGLSTVLNADKNDKLSLASNQILKCAPIFTSAWLFTALPRALSKELPEFTNADGEDIMFHDLRFPFETGVRQKEVSLCLSELNCFAADGARCWTWLAPHGSKAPRENDGLVLDSQTDGRTVLGHIELKGKSLLINVNSSARADRVRHLVMKAAGQYLKQPLTTIRTVEQMMAEEQDELDLEDADEIPPEIARQIVREHMDRHYRETLDAPIPALGGKSPNQAVRSKEGRVKVVEWLKKLENNSAMHQNEAIEEYDFGWMWAELGLQEYRK</sequence>
<dbReference type="OrthoDB" id="8039031at2"/>
<protein>
    <recommendedName>
        <fullName evidence="3">Antitoxin Xre/MbcA/ParS-like toxin-binding domain-containing protein</fullName>
    </recommendedName>
</protein>
<dbReference type="AlphaFoldDB" id="A0A1Y5T0E1"/>
<keyword evidence="2" id="KW-1185">Reference proteome</keyword>
<dbReference type="STRING" id="658057.SAMN04488032_1093"/>
<evidence type="ECO:0008006" key="3">
    <source>
        <dbReference type="Google" id="ProtNLM"/>
    </source>
</evidence>
<dbReference type="Proteomes" id="UP000193307">
    <property type="component" value="Unassembled WGS sequence"/>
</dbReference>
<accession>A0A1Y5T0E1</accession>
<dbReference type="Pfam" id="PF25948">
    <property type="entry name" value="DUF7986"/>
    <property type="match status" value="1"/>
</dbReference>
<dbReference type="RefSeq" id="WP_085849813.1">
    <property type="nucleotide sequence ID" value="NZ_FNZV01000009.1"/>
</dbReference>
<evidence type="ECO:0000313" key="2">
    <source>
        <dbReference type="Proteomes" id="UP000193307"/>
    </source>
</evidence>
<name>A0A1Y5T0E1_9RHOB</name>
<proteinExistence type="predicted"/>
<gene>
    <name evidence="1" type="ORF">PAM7971_02693</name>
</gene>